<feature type="region of interest" description="Disordered" evidence="1">
    <location>
        <begin position="855"/>
        <end position="881"/>
    </location>
</feature>
<evidence type="ECO:0000313" key="5">
    <source>
        <dbReference type="Proteomes" id="UP000274822"/>
    </source>
</evidence>
<comment type="caution">
    <text evidence="4">The sequence shown here is derived from an EMBL/GenBank/DDBJ whole genome shotgun (WGS) entry which is preliminary data.</text>
</comment>
<dbReference type="Pfam" id="PF16761">
    <property type="entry name" value="Clr2_transil"/>
    <property type="match status" value="1"/>
</dbReference>
<dbReference type="PANTHER" id="PTHR38046:SF1">
    <property type="entry name" value="CRYPTIC LOCI REGULATOR 2"/>
    <property type="match status" value="1"/>
</dbReference>
<gene>
    <name evidence="4" type="ORF">BC938DRAFT_475770</name>
</gene>
<evidence type="ECO:0000256" key="1">
    <source>
        <dbReference type="SAM" id="MobiDB-lite"/>
    </source>
</evidence>
<feature type="region of interest" description="Disordered" evidence="1">
    <location>
        <begin position="94"/>
        <end position="124"/>
    </location>
</feature>
<feature type="compositionally biased region" description="Polar residues" evidence="1">
    <location>
        <begin position="606"/>
        <end position="620"/>
    </location>
</feature>
<dbReference type="InterPro" id="IPR038986">
    <property type="entry name" value="Clr2"/>
</dbReference>
<evidence type="ECO:0000259" key="3">
    <source>
        <dbReference type="Pfam" id="PF16761"/>
    </source>
</evidence>
<feature type="domain" description="Cryptic loci regulator 2 N-terminal" evidence="3">
    <location>
        <begin position="125"/>
        <end position="215"/>
    </location>
</feature>
<keyword evidence="5" id="KW-1185">Reference proteome</keyword>
<feature type="compositionally biased region" description="Basic residues" evidence="1">
    <location>
        <begin position="762"/>
        <end position="771"/>
    </location>
</feature>
<accession>A0A433QRA5</accession>
<feature type="compositionally biased region" description="Basic and acidic residues" evidence="1">
    <location>
        <begin position="683"/>
        <end position="700"/>
    </location>
</feature>
<proteinExistence type="predicted"/>
<feature type="compositionally biased region" description="Pro residues" evidence="1">
    <location>
        <begin position="775"/>
        <end position="802"/>
    </location>
</feature>
<feature type="region of interest" description="Disordered" evidence="1">
    <location>
        <begin position="1"/>
        <end position="46"/>
    </location>
</feature>
<dbReference type="GO" id="GO:0031934">
    <property type="term" value="C:mating-type region heterochromatin"/>
    <property type="evidence" value="ECO:0007669"/>
    <property type="project" value="TreeGrafter"/>
</dbReference>
<evidence type="ECO:0008006" key="6">
    <source>
        <dbReference type="Google" id="ProtNLM"/>
    </source>
</evidence>
<dbReference type="Proteomes" id="UP000274822">
    <property type="component" value="Unassembled WGS sequence"/>
</dbReference>
<name>A0A433QRA5_9FUNG</name>
<dbReference type="PANTHER" id="PTHR38046">
    <property type="entry name" value="CRYPTIC LOCI REGULATOR 2"/>
    <property type="match status" value="1"/>
</dbReference>
<reference evidence="4 5" key="1">
    <citation type="journal article" date="2018" name="New Phytol.">
        <title>Phylogenomics of Endogonaceae and evolution of mycorrhizas within Mucoromycota.</title>
        <authorList>
            <person name="Chang Y."/>
            <person name="Desiro A."/>
            <person name="Na H."/>
            <person name="Sandor L."/>
            <person name="Lipzen A."/>
            <person name="Clum A."/>
            <person name="Barry K."/>
            <person name="Grigoriev I.V."/>
            <person name="Martin F.M."/>
            <person name="Stajich J.E."/>
            <person name="Smith M.E."/>
            <person name="Bonito G."/>
            <person name="Spatafora J.W."/>
        </authorList>
    </citation>
    <scope>NUCLEOTIDE SEQUENCE [LARGE SCALE GENOMIC DNA]</scope>
    <source>
        <strain evidence="4 5">AD002</strain>
    </source>
</reference>
<sequence>MEGTSTPNHTKSPQNLEAKQKSTAKAPPPAAKVFQPPTFSDGVEEHHPKFSITKLYRPDGQLNYFRAYDNDEPVRLMWLGKFGDELAKLEIDTAANENPNPNPNPNAEGSTPKKRTGPEKSSGQYILSDFPRGYKLFCHYFVPKAKKADGAADTPSKDSHPTLCPITNVPARRDTYLFGHPTGQRFRSPNEFLPHLVWLATVASRDPRDCTCKYCPSLVRIQDTLAGVVTPKSIKKQRVGAMSLDSTDAEIQIDGPSFRTGEIVWAFVEIPAFMNANGGEGSSTAPVPATTGNEGLLWPSIVLKHVPPETQQNKTPSVVPAELPTPCYQLRSLILDNEHMFTEEQLLPWLAYVPELPPVDEAPSAVLNSQQLPVNLAELSSEHIGHLFIQSVQLATQIVHTFTPIGQYAHKEDQHRLANISDPEERQRLQKLEPFPHYQGLYLGAEKVMIKDMIRLTSERKNDDAAGSVSSNTGDNENLEFLEIGSIYENMEMQKIQFTGTIFFRRRNLDADSGIDKDPYVWVPKNKKNAEYTVDLEDLAGRYYYSWPQLGVVMGSTERQPKRSEVLRTNDWKELDEDYDAWTKRTAKKIKKTSVKKLSVSASIGSANASSPMVTSTKTPGTAKFAIRSAPLPTRRTPSSSGKRASTDEGGSRGKKTKMDHHNDPVVTEDELTTLRSLSNEPDNLRTIDRKGKRPIRGDENPFVTSPAENNWISRSAEKDAQRGANDGADFIMVEDDGPTGASSQQANGNKAYFTGFARPGGPRKRGRPRKIPPSQQPPQQPPPQQQQPQQPPPQQPPPQQPLPQQQPSQQQPPQQQHHHPIAPEPLQIVVSNLVEHASVEYARYLQLSNDHTTRGLPGPFRAPKGLGPSPPLNSIPVGPDSGENPMIWHGAFAWPVVNGVMLGLTGGEEVKEAVKAVECKVYSFPLLYGENNEVVASNRECPIFRQFPVPTLVVTGTSHVDATTELFRNHKNGLGNGQLVGFVPVATRPDDSANHDGFIRILNAMNRAQIAVMIQKNGLCMVLRPAGSLIIALSVFNPALANTNLFNPATNTLRIEPATNKPAATPPTTLSGSMVRWKAQSPAHDRAAADVDPMHRQGDQSEARYRSGGGGFDLGAGRSDPGIVWAVGRGGDGSEGNQPEDNGFRKGNVYGGEWAPRPGGGELDRRGEREGDDIVCTFAGVKIDNQGRFLKRICDVV</sequence>
<protein>
    <recommendedName>
        <fullName evidence="6">Cryptic loci regulator 2 N-terminal domain-containing protein</fullName>
    </recommendedName>
</protein>
<feature type="compositionally biased region" description="Low complexity" evidence="1">
    <location>
        <begin position="21"/>
        <end position="37"/>
    </location>
</feature>
<dbReference type="EMBL" id="RBNJ01002171">
    <property type="protein sequence ID" value="RUS32299.1"/>
    <property type="molecule type" value="Genomic_DNA"/>
</dbReference>
<feature type="compositionally biased region" description="Polar residues" evidence="1">
    <location>
        <begin position="703"/>
        <end position="714"/>
    </location>
</feature>
<feature type="domain" description="Cryptic loci regulator 2 C-terminal" evidence="2">
    <location>
        <begin position="437"/>
        <end position="490"/>
    </location>
</feature>
<dbReference type="GO" id="GO:0070824">
    <property type="term" value="C:SHREC complex"/>
    <property type="evidence" value="ECO:0007669"/>
    <property type="project" value="InterPro"/>
</dbReference>
<feature type="region of interest" description="Disordered" evidence="1">
    <location>
        <begin position="1132"/>
        <end position="1169"/>
    </location>
</feature>
<dbReference type="GO" id="GO:0030466">
    <property type="term" value="P:silent mating-type cassette heterochromatin formation"/>
    <property type="evidence" value="ECO:0007669"/>
    <property type="project" value="TreeGrafter"/>
</dbReference>
<feature type="region of interest" description="Disordered" evidence="1">
    <location>
        <begin position="1086"/>
        <end position="1105"/>
    </location>
</feature>
<evidence type="ECO:0000313" key="4">
    <source>
        <dbReference type="EMBL" id="RUS32299.1"/>
    </source>
</evidence>
<organism evidence="4 5">
    <name type="scientific">Jimgerdemannia flammicorona</name>
    <dbReference type="NCBI Taxonomy" id="994334"/>
    <lineage>
        <taxon>Eukaryota</taxon>
        <taxon>Fungi</taxon>
        <taxon>Fungi incertae sedis</taxon>
        <taxon>Mucoromycota</taxon>
        <taxon>Mucoromycotina</taxon>
        <taxon>Endogonomycetes</taxon>
        <taxon>Endogonales</taxon>
        <taxon>Endogonaceae</taxon>
        <taxon>Jimgerdemannia</taxon>
    </lineage>
</organism>
<evidence type="ECO:0000259" key="2">
    <source>
        <dbReference type="Pfam" id="PF10383"/>
    </source>
</evidence>
<dbReference type="AlphaFoldDB" id="A0A433QRA5"/>
<dbReference type="GO" id="GO:0033553">
    <property type="term" value="C:rDNA heterochromatin"/>
    <property type="evidence" value="ECO:0007669"/>
    <property type="project" value="TreeGrafter"/>
</dbReference>
<dbReference type="Pfam" id="PF10383">
    <property type="entry name" value="Clr2"/>
    <property type="match status" value="1"/>
</dbReference>
<dbReference type="InterPro" id="IPR031915">
    <property type="entry name" value="Clr2_N"/>
</dbReference>
<dbReference type="InterPro" id="IPR018839">
    <property type="entry name" value="Tscrpt-silencing_Clr2_C"/>
</dbReference>
<feature type="compositionally biased region" description="Polar residues" evidence="1">
    <location>
        <begin position="1"/>
        <end position="17"/>
    </location>
</feature>
<feature type="compositionally biased region" description="Low complexity" evidence="1">
    <location>
        <begin position="803"/>
        <end position="816"/>
    </location>
</feature>
<feature type="region of interest" description="Disordered" evidence="1">
    <location>
        <begin position="606"/>
        <end position="820"/>
    </location>
</feature>